<protein>
    <submittedName>
        <fullName evidence="1">Uncharacterized protein</fullName>
    </submittedName>
</protein>
<organism evidence="1 2">
    <name type="scientific">Pleurodeles waltl</name>
    <name type="common">Iberian ribbed newt</name>
    <dbReference type="NCBI Taxonomy" id="8319"/>
    <lineage>
        <taxon>Eukaryota</taxon>
        <taxon>Metazoa</taxon>
        <taxon>Chordata</taxon>
        <taxon>Craniata</taxon>
        <taxon>Vertebrata</taxon>
        <taxon>Euteleostomi</taxon>
        <taxon>Amphibia</taxon>
        <taxon>Batrachia</taxon>
        <taxon>Caudata</taxon>
        <taxon>Salamandroidea</taxon>
        <taxon>Salamandridae</taxon>
        <taxon>Pleurodelinae</taxon>
        <taxon>Pleurodeles</taxon>
    </lineage>
</organism>
<accession>A0AAV7VJ86</accession>
<sequence length="129" mass="13772">MTEAQPTGWRCFNPHSDRGGKAAVGLPGPAVIRRFCPGWENLPGQRCPGGSDPRTASLLLAFFTARKRLAVTGVLGPPNRAPACFSLSAWQTVKSATGATAPVAPLQHRRLRSEPAPVLRPHSRWAGGR</sequence>
<evidence type="ECO:0000313" key="1">
    <source>
        <dbReference type="EMBL" id="KAJ1200776.1"/>
    </source>
</evidence>
<evidence type="ECO:0000313" key="2">
    <source>
        <dbReference type="Proteomes" id="UP001066276"/>
    </source>
</evidence>
<comment type="caution">
    <text evidence="1">The sequence shown here is derived from an EMBL/GenBank/DDBJ whole genome shotgun (WGS) entry which is preliminary data.</text>
</comment>
<gene>
    <name evidence="1" type="ORF">NDU88_004597</name>
</gene>
<proteinExistence type="predicted"/>
<dbReference type="EMBL" id="JANPWB010000003">
    <property type="protein sequence ID" value="KAJ1200776.1"/>
    <property type="molecule type" value="Genomic_DNA"/>
</dbReference>
<dbReference type="AlphaFoldDB" id="A0AAV7VJ86"/>
<name>A0AAV7VJ86_PLEWA</name>
<reference evidence="1" key="1">
    <citation type="journal article" date="2022" name="bioRxiv">
        <title>Sequencing and chromosome-scale assembly of the giantPleurodeles waltlgenome.</title>
        <authorList>
            <person name="Brown T."/>
            <person name="Elewa A."/>
            <person name="Iarovenko S."/>
            <person name="Subramanian E."/>
            <person name="Araus A.J."/>
            <person name="Petzold A."/>
            <person name="Susuki M."/>
            <person name="Suzuki K.-i.T."/>
            <person name="Hayashi T."/>
            <person name="Toyoda A."/>
            <person name="Oliveira C."/>
            <person name="Osipova E."/>
            <person name="Leigh N.D."/>
            <person name="Simon A."/>
            <person name="Yun M.H."/>
        </authorList>
    </citation>
    <scope>NUCLEOTIDE SEQUENCE</scope>
    <source>
        <strain evidence="1">20211129_DDA</strain>
        <tissue evidence="1">Liver</tissue>
    </source>
</reference>
<keyword evidence="2" id="KW-1185">Reference proteome</keyword>
<dbReference type="Proteomes" id="UP001066276">
    <property type="component" value="Chromosome 2_1"/>
</dbReference>